<evidence type="ECO:0000256" key="1">
    <source>
        <dbReference type="ARBA" id="ARBA00001966"/>
    </source>
</evidence>
<feature type="region of interest" description="Disordered" evidence="7">
    <location>
        <begin position="155"/>
        <end position="186"/>
    </location>
</feature>
<keyword evidence="6" id="KW-0378">Hydrolase</keyword>
<keyword evidence="4" id="KW-0411">Iron-sulfur</keyword>
<evidence type="ECO:0000313" key="8">
    <source>
        <dbReference type="EMBL" id="KAF2198379.1"/>
    </source>
</evidence>
<comment type="subunit">
    <text evidence="3">Monomer.</text>
</comment>
<keyword evidence="4" id="KW-0004">4Fe-4S</keyword>
<protein>
    <recommendedName>
        <fullName evidence="10">Defects in morphology protein 1</fullName>
    </recommendedName>
</protein>
<gene>
    <name evidence="8" type="ORF">GQ43DRAFT_401013</name>
</gene>
<comment type="caution">
    <text evidence="8">The sequence shown here is derived from an EMBL/GenBank/DDBJ whole genome shotgun (WGS) entry which is preliminary data.</text>
</comment>
<evidence type="ECO:0000256" key="4">
    <source>
        <dbReference type="ARBA" id="ARBA00022485"/>
    </source>
</evidence>
<dbReference type="GO" id="GO:0036297">
    <property type="term" value="P:interstrand cross-link repair"/>
    <property type="evidence" value="ECO:0007669"/>
    <property type="project" value="TreeGrafter"/>
</dbReference>
<reference evidence="8" key="1">
    <citation type="journal article" date="2020" name="Stud. Mycol.">
        <title>101 Dothideomycetes genomes: a test case for predicting lifestyles and emergence of pathogens.</title>
        <authorList>
            <person name="Haridas S."/>
            <person name="Albert R."/>
            <person name="Binder M."/>
            <person name="Bloem J."/>
            <person name="Labutti K."/>
            <person name="Salamov A."/>
            <person name="Andreopoulos B."/>
            <person name="Baker S."/>
            <person name="Barry K."/>
            <person name="Bills G."/>
            <person name="Bluhm B."/>
            <person name="Cannon C."/>
            <person name="Castanera R."/>
            <person name="Culley D."/>
            <person name="Daum C."/>
            <person name="Ezra D."/>
            <person name="Gonzalez J."/>
            <person name="Henrissat B."/>
            <person name="Kuo A."/>
            <person name="Liang C."/>
            <person name="Lipzen A."/>
            <person name="Lutzoni F."/>
            <person name="Magnuson J."/>
            <person name="Mondo S."/>
            <person name="Nolan M."/>
            <person name="Ohm R."/>
            <person name="Pangilinan J."/>
            <person name="Park H.-J."/>
            <person name="Ramirez L."/>
            <person name="Alfaro M."/>
            <person name="Sun H."/>
            <person name="Tritt A."/>
            <person name="Yoshinaga Y."/>
            <person name="Zwiers L.-H."/>
            <person name="Turgeon B."/>
            <person name="Goodwin S."/>
            <person name="Spatafora J."/>
            <person name="Crous P."/>
            <person name="Grigoriev I."/>
        </authorList>
    </citation>
    <scope>NUCLEOTIDE SEQUENCE</scope>
    <source>
        <strain evidence="8">ATCC 74209</strain>
    </source>
</reference>
<accession>A0A9P4JJL7</accession>
<dbReference type="OrthoDB" id="354769at2759"/>
<evidence type="ECO:0000256" key="2">
    <source>
        <dbReference type="ARBA" id="ARBA00009797"/>
    </source>
</evidence>
<feature type="compositionally biased region" description="Basic residues" evidence="7">
    <location>
        <begin position="176"/>
        <end position="186"/>
    </location>
</feature>
<dbReference type="PANTHER" id="PTHR14464">
    <property type="entry name" value="EXONUCLEASE V"/>
    <property type="match status" value="1"/>
</dbReference>
<dbReference type="Proteomes" id="UP000799536">
    <property type="component" value="Unassembled WGS sequence"/>
</dbReference>
<keyword evidence="6" id="KW-0269">Exonuclease</keyword>
<evidence type="ECO:0000256" key="6">
    <source>
        <dbReference type="ARBA" id="ARBA00022839"/>
    </source>
</evidence>
<dbReference type="GO" id="GO:0005634">
    <property type="term" value="C:nucleus"/>
    <property type="evidence" value="ECO:0007669"/>
    <property type="project" value="TreeGrafter"/>
</dbReference>
<comment type="cofactor">
    <cofactor evidence="1">
        <name>[4Fe-4S] cluster</name>
        <dbReference type="ChEBI" id="CHEBI:49883"/>
    </cofactor>
</comment>
<sequence>MAKRIMAAVNLAPRYPSKQSVQIHTYTDRVPLSYPDDEINNGMAVSAELGLTKVASSDYGSDFDSEGEIEIDTLLLNIAAGTSETASLTAVEKDASLRTSVQCDSGDNDALVAVVKLEETVPLGAAPRCAVSPRPAVEVEYDLPSRESWTVPAELSKDGLTAPTAPQPAPEDKNKRSPLQRFRTKPQKPLSVTDLVSLAWCELQYWFNLTKFGRKPQTTAMKRGSAVHKELEDQVHDTVEVRVATREDAFGLKLWNVIQGLRSLRMTGMTRELEVWGIIDGQLVSGIIDELSYACPDVELEKSLEEAEKCGLKTNSNTSLPHQIGNSQDLDTGNIEPWLSGLGPDRKVYITDDKTRGVKSVPSGEYALRPTYMQLMLYRKLLASLADNAVDAEFVFSRHNLNSLQPFSPLFINEVSAIDFNFREDSPPEGASQFSNPYAAVGELAAHKNLSALWSLMISEFQRTIPNSSISKILQAEYRYARTGEIIGNKLFAYDESVIEAYISRVMSWWKGDREAKGVDIEEAFKCHSCTFADICTWRKAKVEEATEKQRLRNSRATSKV</sequence>
<dbReference type="Pfam" id="PF09810">
    <property type="entry name" value="Exo5"/>
    <property type="match status" value="1"/>
</dbReference>
<organism evidence="8 9">
    <name type="scientific">Delitschia confertaspora ATCC 74209</name>
    <dbReference type="NCBI Taxonomy" id="1513339"/>
    <lineage>
        <taxon>Eukaryota</taxon>
        <taxon>Fungi</taxon>
        <taxon>Dikarya</taxon>
        <taxon>Ascomycota</taxon>
        <taxon>Pezizomycotina</taxon>
        <taxon>Dothideomycetes</taxon>
        <taxon>Pleosporomycetidae</taxon>
        <taxon>Pleosporales</taxon>
        <taxon>Delitschiaceae</taxon>
        <taxon>Delitschia</taxon>
    </lineage>
</organism>
<dbReference type="GO" id="GO:0045145">
    <property type="term" value="F:single-stranded DNA 5'-3' DNA exonuclease activity"/>
    <property type="evidence" value="ECO:0007669"/>
    <property type="project" value="InterPro"/>
</dbReference>
<dbReference type="EMBL" id="ML994148">
    <property type="protein sequence ID" value="KAF2198379.1"/>
    <property type="molecule type" value="Genomic_DNA"/>
</dbReference>
<comment type="similarity">
    <text evidence="2">Belongs to the EXO5 family.</text>
</comment>
<keyword evidence="4" id="KW-0408">Iron</keyword>
<evidence type="ECO:0000256" key="7">
    <source>
        <dbReference type="SAM" id="MobiDB-lite"/>
    </source>
</evidence>
<keyword evidence="9" id="KW-1185">Reference proteome</keyword>
<evidence type="ECO:0008006" key="10">
    <source>
        <dbReference type="Google" id="ProtNLM"/>
    </source>
</evidence>
<keyword evidence="4" id="KW-0479">Metal-binding</keyword>
<evidence type="ECO:0000256" key="3">
    <source>
        <dbReference type="ARBA" id="ARBA00011245"/>
    </source>
</evidence>
<proteinExistence type="inferred from homology"/>
<dbReference type="PANTHER" id="PTHR14464:SF4">
    <property type="entry name" value="EXONUCLEASE V"/>
    <property type="match status" value="1"/>
</dbReference>
<name>A0A9P4JJL7_9PLEO</name>
<dbReference type="InterPro" id="IPR019190">
    <property type="entry name" value="EXOV"/>
</dbReference>
<keyword evidence="5" id="KW-0540">Nuclease</keyword>
<dbReference type="GO" id="GO:0051539">
    <property type="term" value="F:4 iron, 4 sulfur cluster binding"/>
    <property type="evidence" value="ECO:0007669"/>
    <property type="project" value="UniProtKB-KW"/>
</dbReference>
<evidence type="ECO:0000256" key="5">
    <source>
        <dbReference type="ARBA" id="ARBA00022722"/>
    </source>
</evidence>
<dbReference type="GO" id="GO:0005739">
    <property type="term" value="C:mitochondrion"/>
    <property type="evidence" value="ECO:0007669"/>
    <property type="project" value="TreeGrafter"/>
</dbReference>
<dbReference type="AlphaFoldDB" id="A0A9P4JJL7"/>
<evidence type="ECO:0000313" key="9">
    <source>
        <dbReference type="Proteomes" id="UP000799536"/>
    </source>
</evidence>